<accession>A0AAN7SQ11</accession>
<evidence type="ECO:0000313" key="2">
    <source>
        <dbReference type="Proteomes" id="UP001353858"/>
    </source>
</evidence>
<comment type="caution">
    <text evidence="1">The sequence shown here is derived from an EMBL/GenBank/DDBJ whole genome shotgun (WGS) entry which is preliminary data.</text>
</comment>
<gene>
    <name evidence="1" type="ORF">RN001_005947</name>
</gene>
<keyword evidence="2" id="KW-1185">Reference proteome</keyword>
<organism evidence="1 2">
    <name type="scientific">Aquatica leii</name>
    <dbReference type="NCBI Taxonomy" id="1421715"/>
    <lineage>
        <taxon>Eukaryota</taxon>
        <taxon>Metazoa</taxon>
        <taxon>Ecdysozoa</taxon>
        <taxon>Arthropoda</taxon>
        <taxon>Hexapoda</taxon>
        <taxon>Insecta</taxon>
        <taxon>Pterygota</taxon>
        <taxon>Neoptera</taxon>
        <taxon>Endopterygota</taxon>
        <taxon>Coleoptera</taxon>
        <taxon>Polyphaga</taxon>
        <taxon>Elateriformia</taxon>
        <taxon>Elateroidea</taxon>
        <taxon>Lampyridae</taxon>
        <taxon>Luciolinae</taxon>
        <taxon>Aquatica</taxon>
    </lineage>
</organism>
<dbReference type="AlphaFoldDB" id="A0AAN7SQ11"/>
<dbReference type="EMBL" id="JARPUR010000002">
    <property type="protein sequence ID" value="KAK4882628.1"/>
    <property type="molecule type" value="Genomic_DNA"/>
</dbReference>
<evidence type="ECO:0000313" key="1">
    <source>
        <dbReference type="EMBL" id="KAK4882628.1"/>
    </source>
</evidence>
<protein>
    <submittedName>
        <fullName evidence="1">Uncharacterized protein</fullName>
    </submittedName>
</protein>
<name>A0AAN7SQ11_9COLE</name>
<reference evidence="2" key="1">
    <citation type="submission" date="2023-01" db="EMBL/GenBank/DDBJ databases">
        <title>Key to firefly adult light organ development and bioluminescence: homeobox transcription factors regulate luciferase expression and transportation to peroxisome.</title>
        <authorList>
            <person name="Fu X."/>
        </authorList>
    </citation>
    <scope>NUCLEOTIDE SEQUENCE [LARGE SCALE GENOMIC DNA]</scope>
</reference>
<proteinExistence type="predicted"/>
<dbReference type="Proteomes" id="UP001353858">
    <property type="component" value="Unassembled WGS sequence"/>
</dbReference>
<sequence length="364" mass="41549">MPKSKPSFSRRRKRSSKSKIIRNLCNKSRADKEPNNGSSICSCHFKDGLKTNGPTIFKHNETRRLQFDFLDAQKSTKKLKTVPTVEEPAVQDNTATFCVVSFADDSIELVPTKWLNKEKTMCWWPKSKAVTNLIKTEATPSPLSGTYEKINVLQYSSTFKHGRKKVLQLLDDLSSSADEYGRGLRRKTVRCENEYDTSITPFLQYRPPINNLLLDEEHILPMESPSIAELRGITNDDIEQSWQWLSKMHMEFNSYIILNIITESTLTELNSKECSSSNESLIKALETSVGAVLQELVTFKINVEQNFAKLHSRLNNIEGQVLSQPIDVDLDKTLPILISNLSQLNELELVIQEKEGRQLFDIHK</sequence>